<organism evidence="3">
    <name type="scientific">Bactrocera latifrons</name>
    <name type="common">Malaysian fruit fly</name>
    <name type="synonym">Chaetodacus latifrons</name>
    <dbReference type="NCBI Taxonomy" id="174628"/>
    <lineage>
        <taxon>Eukaryota</taxon>
        <taxon>Metazoa</taxon>
        <taxon>Ecdysozoa</taxon>
        <taxon>Arthropoda</taxon>
        <taxon>Hexapoda</taxon>
        <taxon>Insecta</taxon>
        <taxon>Pterygota</taxon>
        <taxon>Neoptera</taxon>
        <taxon>Endopterygota</taxon>
        <taxon>Diptera</taxon>
        <taxon>Brachycera</taxon>
        <taxon>Muscomorpha</taxon>
        <taxon>Tephritoidea</taxon>
        <taxon>Tephritidae</taxon>
        <taxon>Bactrocera</taxon>
        <taxon>Bactrocera</taxon>
    </lineage>
</organism>
<keyword evidence="2" id="KW-0732">Signal</keyword>
<feature type="signal peptide" evidence="2">
    <location>
        <begin position="1"/>
        <end position="22"/>
    </location>
</feature>
<protein>
    <submittedName>
        <fullName evidence="3">Uncharacterized protein</fullName>
    </submittedName>
</protein>
<dbReference type="OrthoDB" id="8069711at2759"/>
<feature type="non-terminal residue" evidence="3">
    <location>
        <position position="183"/>
    </location>
</feature>
<proteinExistence type="predicted"/>
<accession>A0A0K8VQH8</accession>
<dbReference type="EMBL" id="GDHF01011182">
    <property type="protein sequence ID" value="JAI41132.1"/>
    <property type="molecule type" value="Transcribed_RNA"/>
</dbReference>
<evidence type="ECO:0000256" key="1">
    <source>
        <dbReference type="SAM" id="MobiDB-lite"/>
    </source>
</evidence>
<name>A0A0K8VQH8_BACLA</name>
<evidence type="ECO:0000256" key="2">
    <source>
        <dbReference type="SAM" id="SignalP"/>
    </source>
</evidence>
<sequence>MMGSATIRLLVATFALLHSSEAHSFRTKEISLYEPHVTSSKNLATTEFDVQPNRLLSRILQANVRKNVGDGSSAKSFLHLSPFWSSLQSLTQGGNTIRRPRAINERDKVQIFVIPSVAPEEDLGITDSTTTQLPTTIASTTVVLTDPTTVPTTQSTTTCAPTTESPTYSTTVPTTQSTTTCAP</sequence>
<reference evidence="3" key="1">
    <citation type="submission" date="2015-06" db="EMBL/GenBank/DDBJ databases">
        <authorList>
            <person name="Hoefler B.C."/>
            <person name="Straight P.D."/>
        </authorList>
    </citation>
    <scope>NUCLEOTIDE SEQUENCE</scope>
</reference>
<feature type="region of interest" description="Disordered" evidence="1">
    <location>
        <begin position="148"/>
        <end position="183"/>
    </location>
</feature>
<feature type="chain" id="PRO_5005522290" evidence="2">
    <location>
        <begin position="23"/>
        <end position="183"/>
    </location>
</feature>
<gene>
    <name evidence="3" type="ORF">c0_g2_i1</name>
</gene>
<dbReference type="AlphaFoldDB" id="A0A0K8VQH8"/>
<evidence type="ECO:0000313" key="3">
    <source>
        <dbReference type="EMBL" id="JAI41132.1"/>
    </source>
</evidence>